<evidence type="ECO:0000313" key="2">
    <source>
        <dbReference type="Proteomes" id="UP001283361"/>
    </source>
</evidence>
<dbReference type="AlphaFoldDB" id="A0AAE1CMP6"/>
<comment type="caution">
    <text evidence="1">The sequence shown here is derived from an EMBL/GenBank/DDBJ whole genome shotgun (WGS) entry which is preliminary data.</text>
</comment>
<gene>
    <name evidence="1" type="ORF">RRG08_055241</name>
</gene>
<keyword evidence="2" id="KW-1185">Reference proteome</keyword>
<reference evidence="1" key="1">
    <citation type="journal article" date="2023" name="G3 (Bethesda)">
        <title>A reference genome for the long-term kleptoplast-retaining sea slug Elysia crispata morphotype clarki.</title>
        <authorList>
            <person name="Eastman K.E."/>
            <person name="Pendleton A.L."/>
            <person name="Shaikh M.A."/>
            <person name="Suttiyut T."/>
            <person name="Ogas R."/>
            <person name="Tomko P."/>
            <person name="Gavelis G."/>
            <person name="Widhalm J.R."/>
            <person name="Wisecaver J.H."/>
        </authorList>
    </citation>
    <scope>NUCLEOTIDE SEQUENCE</scope>
    <source>
        <strain evidence="1">ECLA1</strain>
    </source>
</reference>
<proteinExistence type="predicted"/>
<name>A0AAE1CMP6_9GAST</name>
<dbReference type="EMBL" id="JAWDGP010007558">
    <property type="protein sequence ID" value="KAK3713599.1"/>
    <property type="molecule type" value="Genomic_DNA"/>
</dbReference>
<protein>
    <submittedName>
        <fullName evidence="1">Uncharacterized protein</fullName>
    </submittedName>
</protein>
<organism evidence="1 2">
    <name type="scientific">Elysia crispata</name>
    <name type="common">lettuce slug</name>
    <dbReference type="NCBI Taxonomy" id="231223"/>
    <lineage>
        <taxon>Eukaryota</taxon>
        <taxon>Metazoa</taxon>
        <taxon>Spiralia</taxon>
        <taxon>Lophotrochozoa</taxon>
        <taxon>Mollusca</taxon>
        <taxon>Gastropoda</taxon>
        <taxon>Heterobranchia</taxon>
        <taxon>Euthyneura</taxon>
        <taxon>Panpulmonata</taxon>
        <taxon>Sacoglossa</taxon>
        <taxon>Placobranchoidea</taxon>
        <taxon>Plakobranchidae</taxon>
        <taxon>Elysia</taxon>
    </lineage>
</organism>
<dbReference type="Proteomes" id="UP001283361">
    <property type="component" value="Unassembled WGS sequence"/>
</dbReference>
<evidence type="ECO:0000313" key="1">
    <source>
        <dbReference type="EMBL" id="KAK3713599.1"/>
    </source>
</evidence>
<accession>A0AAE1CMP6</accession>
<sequence>MQFNTFSISFALAEQHLIQRYGASLIGLAVSATVVKLADIMPYEFKSWHHSKAHASIIVSMFPHPLSAPSPPPPCFFPLHKEQCVCVYESTCSAHLQDGQARIQLVLECSGECAFWIEPDHKPVTRASRESDRFRRWLQERPIWRRYDWPMRYS</sequence>